<keyword evidence="3" id="KW-1185">Reference proteome</keyword>
<keyword evidence="1" id="KW-0812">Transmembrane</keyword>
<dbReference type="PANTHER" id="PTHR31410">
    <property type="entry name" value="TRANSMEMBRANE PROTEIN 246"/>
    <property type="match status" value="1"/>
</dbReference>
<dbReference type="CDD" id="cd22189">
    <property type="entry name" value="PGAP4-like_fungal"/>
    <property type="match status" value="1"/>
</dbReference>
<gene>
    <name evidence="2" type="ORF">CC80DRAFT_489211</name>
</gene>
<sequence length="430" mass="48778">MYLTRITIFASAFLLLWMTYRIHDISSRDPTSVFFNPRHGYTPRYSTIRKQQASDFIASANVSSYTTPNVPDDAPTKKKLCVGIPSMASRGPEYLRDTVRSLLAGLTPIERAAIHFTVFIPHTDPSAHPAFTESWLAALVDTILTYDVPAAEFAHIQALEAEGGEYKEKGLYDYRYLLKYCAKQNTPYIAIFEDDIVAMDGWYHRAMAAVKQVEKRSAEEFASTEFLYLRLFHTEEFLGWNSEDWRMYLFRSICAFAAPMSVVYLLKTRNATASRLVTTRVLVALSICIPLLIGLFFALGCITVAPLPTGVSLMPKYGCCSQAFIFPRSRALMLVNYFAERKAGPVDALIEDFANERNELRWAVSPCLVQHVGRKSSKVDDFGSMSKYGMSVAEKIWCFGFEDHDVGELEREHGWAEETKRKEQESLRVD</sequence>
<dbReference type="GO" id="GO:0006506">
    <property type="term" value="P:GPI anchor biosynthetic process"/>
    <property type="evidence" value="ECO:0007669"/>
    <property type="project" value="InterPro"/>
</dbReference>
<feature type="transmembrane region" description="Helical" evidence="1">
    <location>
        <begin position="278"/>
        <end position="299"/>
    </location>
</feature>
<evidence type="ECO:0000256" key="1">
    <source>
        <dbReference type="SAM" id="Phobius"/>
    </source>
</evidence>
<evidence type="ECO:0000313" key="2">
    <source>
        <dbReference type="EMBL" id="KAF1960983.1"/>
    </source>
</evidence>
<dbReference type="GO" id="GO:0016757">
    <property type="term" value="F:glycosyltransferase activity"/>
    <property type="evidence" value="ECO:0007669"/>
    <property type="project" value="InterPro"/>
</dbReference>
<dbReference type="EMBL" id="ML976982">
    <property type="protein sequence ID" value="KAF1960983.1"/>
    <property type="molecule type" value="Genomic_DNA"/>
</dbReference>
<dbReference type="OrthoDB" id="2016523at2759"/>
<organism evidence="2 3">
    <name type="scientific">Byssothecium circinans</name>
    <dbReference type="NCBI Taxonomy" id="147558"/>
    <lineage>
        <taxon>Eukaryota</taxon>
        <taxon>Fungi</taxon>
        <taxon>Dikarya</taxon>
        <taxon>Ascomycota</taxon>
        <taxon>Pezizomycotina</taxon>
        <taxon>Dothideomycetes</taxon>
        <taxon>Pleosporomycetidae</taxon>
        <taxon>Pleosporales</taxon>
        <taxon>Massarineae</taxon>
        <taxon>Massarinaceae</taxon>
        <taxon>Byssothecium</taxon>
    </lineage>
</organism>
<reference evidence="2" key="1">
    <citation type="journal article" date="2020" name="Stud. Mycol.">
        <title>101 Dothideomycetes genomes: a test case for predicting lifestyles and emergence of pathogens.</title>
        <authorList>
            <person name="Haridas S."/>
            <person name="Albert R."/>
            <person name="Binder M."/>
            <person name="Bloem J."/>
            <person name="Labutti K."/>
            <person name="Salamov A."/>
            <person name="Andreopoulos B."/>
            <person name="Baker S."/>
            <person name="Barry K."/>
            <person name="Bills G."/>
            <person name="Bluhm B."/>
            <person name="Cannon C."/>
            <person name="Castanera R."/>
            <person name="Culley D."/>
            <person name="Daum C."/>
            <person name="Ezra D."/>
            <person name="Gonzalez J."/>
            <person name="Henrissat B."/>
            <person name="Kuo A."/>
            <person name="Liang C."/>
            <person name="Lipzen A."/>
            <person name="Lutzoni F."/>
            <person name="Magnuson J."/>
            <person name="Mondo S."/>
            <person name="Nolan M."/>
            <person name="Ohm R."/>
            <person name="Pangilinan J."/>
            <person name="Park H.-J."/>
            <person name="Ramirez L."/>
            <person name="Alfaro M."/>
            <person name="Sun H."/>
            <person name="Tritt A."/>
            <person name="Yoshinaga Y."/>
            <person name="Zwiers L.-H."/>
            <person name="Turgeon B."/>
            <person name="Goodwin S."/>
            <person name="Spatafora J."/>
            <person name="Crous P."/>
            <person name="Grigoriev I."/>
        </authorList>
    </citation>
    <scope>NUCLEOTIDE SEQUENCE</scope>
    <source>
        <strain evidence="2">CBS 675.92</strain>
    </source>
</reference>
<protein>
    <submittedName>
        <fullName evidence="2">Integral membrane protein</fullName>
    </submittedName>
</protein>
<dbReference type="PANTHER" id="PTHR31410:SF1">
    <property type="entry name" value="POST-GPI ATTACHMENT TO PROTEINS FACTOR 4"/>
    <property type="match status" value="1"/>
</dbReference>
<proteinExistence type="predicted"/>
<dbReference type="InterPro" id="IPR029675">
    <property type="entry name" value="PGAP4"/>
</dbReference>
<keyword evidence="1" id="KW-1133">Transmembrane helix</keyword>
<name>A0A6A5U772_9PLEO</name>
<evidence type="ECO:0000313" key="3">
    <source>
        <dbReference type="Proteomes" id="UP000800035"/>
    </source>
</evidence>
<accession>A0A6A5U772</accession>
<feature type="transmembrane region" description="Helical" evidence="1">
    <location>
        <begin position="248"/>
        <end position="266"/>
    </location>
</feature>
<dbReference type="Proteomes" id="UP000800035">
    <property type="component" value="Unassembled WGS sequence"/>
</dbReference>
<dbReference type="AlphaFoldDB" id="A0A6A5U772"/>
<keyword evidence="1" id="KW-0472">Membrane</keyword>
<dbReference type="GO" id="GO:0000139">
    <property type="term" value="C:Golgi membrane"/>
    <property type="evidence" value="ECO:0007669"/>
    <property type="project" value="InterPro"/>
</dbReference>